<keyword evidence="2 5" id="KW-0812">Transmembrane</keyword>
<dbReference type="PRINTS" id="PR02001">
    <property type="entry name" value="GCR1CAMPR"/>
</dbReference>
<sequence length="104" mass="11482">MVNTSQFLSDDIWTSVDKAYIDISVGTALLSIIGCVTIISLFFAFKELRTTSRQLLVYLSVADIVLGLASVVQARGYVLSLGVSRLSLARWFVNNTMGCFFSIY</sequence>
<dbReference type="EMBL" id="RQTK01000626">
    <property type="protein sequence ID" value="RUS76881.1"/>
    <property type="molecule type" value="Genomic_DNA"/>
</dbReference>
<feature type="transmembrane region" description="Helical" evidence="5">
    <location>
        <begin position="55"/>
        <end position="78"/>
    </location>
</feature>
<evidence type="ECO:0000256" key="1">
    <source>
        <dbReference type="ARBA" id="ARBA00004141"/>
    </source>
</evidence>
<dbReference type="AlphaFoldDB" id="A0A433T5R6"/>
<comment type="subcellular location">
    <subcellularLocation>
        <location evidence="1">Membrane</location>
        <topology evidence="1">Multi-pass membrane protein</topology>
    </subcellularLocation>
</comment>
<evidence type="ECO:0000256" key="3">
    <source>
        <dbReference type="ARBA" id="ARBA00022989"/>
    </source>
</evidence>
<evidence type="ECO:0000313" key="7">
    <source>
        <dbReference type="EMBL" id="RUS76881.1"/>
    </source>
</evidence>
<feature type="domain" description="G-protein coupled receptors family 1 profile" evidence="6">
    <location>
        <begin position="34"/>
        <end position="104"/>
    </location>
</feature>
<dbReference type="InterPro" id="IPR017452">
    <property type="entry name" value="GPCR_Rhodpsn_7TM"/>
</dbReference>
<organism evidence="7 8">
    <name type="scientific">Elysia chlorotica</name>
    <name type="common">Eastern emerald elysia</name>
    <name type="synonym">Sea slug</name>
    <dbReference type="NCBI Taxonomy" id="188477"/>
    <lineage>
        <taxon>Eukaryota</taxon>
        <taxon>Metazoa</taxon>
        <taxon>Spiralia</taxon>
        <taxon>Lophotrochozoa</taxon>
        <taxon>Mollusca</taxon>
        <taxon>Gastropoda</taxon>
        <taxon>Heterobranchia</taxon>
        <taxon>Euthyneura</taxon>
        <taxon>Panpulmonata</taxon>
        <taxon>Sacoglossa</taxon>
        <taxon>Placobranchoidea</taxon>
        <taxon>Plakobranchidae</taxon>
        <taxon>Elysia</taxon>
    </lineage>
</organism>
<evidence type="ECO:0000256" key="2">
    <source>
        <dbReference type="ARBA" id="ARBA00022692"/>
    </source>
</evidence>
<dbReference type="Proteomes" id="UP000271974">
    <property type="component" value="Unassembled WGS sequence"/>
</dbReference>
<evidence type="ECO:0000313" key="8">
    <source>
        <dbReference type="Proteomes" id="UP000271974"/>
    </source>
</evidence>
<dbReference type="SUPFAM" id="SSF81321">
    <property type="entry name" value="Family A G protein-coupled receptor-like"/>
    <property type="match status" value="1"/>
</dbReference>
<evidence type="ECO:0000256" key="4">
    <source>
        <dbReference type="ARBA" id="ARBA00023136"/>
    </source>
</evidence>
<reference evidence="7 8" key="1">
    <citation type="submission" date="2019-01" db="EMBL/GenBank/DDBJ databases">
        <title>A draft genome assembly of the solar-powered sea slug Elysia chlorotica.</title>
        <authorList>
            <person name="Cai H."/>
            <person name="Li Q."/>
            <person name="Fang X."/>
            <person name="Li J."/>
            <person name="Curtis N.E."/>
            <person name="Altenburger A."/>
            <person name="Shibata T."/>
            <person name="Feng M."/>
            <person name="Maeda T."/>
            <person name="Schwartz J.A."/>
            <person name="Shigenobu S."/>
            <person name="Lundholm N."/>
            <person name="Nishiyama T."/>
            <person name="Yang H."/>
            <person name="Hasebe M."/>
            <person name="Li S."/>
            <person name="Pierce S.K."/>
            <person name="Wang J."/>
        </authorList>
    </citation>
    <scope>NUCLEOTIDE SEQUENCE [LARGE SCALE GENOMIC DNA]</scope>
    <source>
        <strain evidence="7">EC2010</strain>
        <tissue evidence="7">Whole organism of an adult</tissue>
    </source>
</reference>
<gene>
    <name evidence="7" type="ORF">EGW08_015350</name>
</gene>
<evidence type="ECO:0000256" key="5">
    <source>
        <dbReference type="SAM" id="Phobius"/>
    </source>
</evidence>
<dbReference type="Gene3D" id="1.20.1070.10">
    <property type="entry name" value="Rhodopsin 7-helix transmembrane proteins"/>
    <property type="match status" value="1"/>
</dbReference>
<keyword evidence="8" id="KW-1185">Reference proteome</keyword>
<feature type="non-terminal residue" evidence="7">
    <location>
        <position position="104"/>
    </location>
</feature>
<feature type="transmembrane region" description="Helical" evidence="5">
    <location>
        <begin position="20"/>
        <end position="43"/>
    </location>
</feature>
<name>A0A433T5R6_ELYCH</name>
<keyword evidence="4 5" id="KW-0472">Membrane</keyword>
<dbReference type="InterPro" id="IPR022343">
    <property type="entry name" value="GCR1-cAMP_receptor"/>
</dbReference>
<proteinExistence type="predicted"/>
<keyword evidence="3 5" id="KW-1133">Transmembrane helix</keyword>
<accession>A0A433T5R6</accession>
<dbReference type="PROSITE" id="PS50262">
    <property type="entry name" value="G_PROTEIN_RECEP_F1_2"/>
    <property type="match status" value="1"/>
</dbReference>
<dbReference type="GO" id="GO:0016020">
    <property type="term" value="C:membrane"/>
    <property type="evidence" value="ECO:0007669"/>
    <property type="project" value="UniProtKB-SubCell"/>
</dbReference>
<evidence type="ECO:0000259" key="6">
    <source>
        <dbReference type="PROSITE" id="PS50262"/>
    </source>
</evidence>
<protein>
    <recommendedName>
        <fullName evidence="6">G-protein coupled receptors family 1 profile domain-containing protein</fullName>
    </recommendedName>
</protein>
<dbReference type="OrthoDB" id="6063844at2759"/>
<comment type="caution">
    <text evidence="7">The sequence shown here is derived from an EMBL/GenBank/DDBJ whole genome shotgun (WGS) entry which is preliminary data.</text>
</comment>